<dbReference type="PANTHER" id="PTHR21624">
    <property type="entry name" value="STEROL DESATURASE-RELATED PROTEIN"/>
    <property type="match status" value="1"/>
</dbReference>
<dbReference type="Proteomes" id="UP001172082">
    <property type="component" value="Unassembled WGS sequence"/>
</dbReference>
<comment type="subcellular location">
    <subcellularLocation>
        <location evidence="1">Endomembrane system</location>
        <topology evidence="1">Multi-pass membrane protein</topology>
    </subcellularLocation>
</comment>
<comment type="caution">
    <text evidence="9">The sequence shown here is derived from an EMBL/GenBank/DDBJ whole genome shotgun (WGS) entry which is preliminary data.</text>
</comment>
<evidence type="ECO:0000256" key="1">
    <source>
        <dbReference type="ARBA" id="ARBA00004127"/>
    </source>
</evidence>
<name>A0ABT8KPX8_9BACT</name>
<keyword evidence="6 7" id="KW-0472">Membrane</keyword>
<dbReference type="EC" id="1.-.-.-" evidence="9"/>
<keyword evidence="10" id="KW-1185">Reference proteome</keyword>
<organism evidence="9 10">
    <name type="scientific">Splendidivirga corallicola</name>
    <dbReference type="NCBI Taxonomy" id="3051826"/>
    <lineage>
        <taxon>Bacteria</taxon>
        <taxon>Pseudomonadati</taxon>
        <taxon>Bacteroidota</taxon>
        <taxon>Cytophagia</taxon>
        <taxon>Cytophagales</taxon>
        <taxon>Splendidivirgaceae</taxon>
        <taxon>Splendidivirga</taxon>
    </lineage>
</organism>
<dbReference type="InterPro" id="IPR051689">
    <property type="entry name" value="Sterol_desaturase/TMEM195"/>
</dbReference>
<evidence type="ECO:0000313" key="10">
    <source>
        <dbReference type="Proteomes" id="UP001172082"/>
    </source>
</evidence>
<accession>A0ABT8KPX8</accession>
<dbReference type="RefSeq" id="WP_346752492.1">
    <property type="nucleotide sequence ID" value="NZ_JAUJEA010000004.1"/>
</dbReference>
<feature type="transmembrane region" description="Helical" evidence="7">
    <location>
        <begin position="44"/>
        <end position="64"/>
    </location>
</feature>
<dbReference type="EMBL" id="JAUJEA010000004">
    <property type="protein sequence ID" value="MDN5202468.1"/>
    <property type="molecule type" value="Genomic_DNA"/>
</dbReference>
<evidence type="ECO:0000256" key="4">
    <source>
        <dbReference type="ARBA" id="ARBA00023002"/>
    </source>
</evidence>
<evidence type="ECO:0000259" key="8">
    <source>
        <dbReference type="Pfam" id="PF04116"/>
    </source>
</evidence>
<proteinExistence type="predicted"/>
<keyword evidence="2 7" id="KW-0812">Transmembrane</keyword>
<evidence type="ECO:0000256" key="3">
    <source>
        <dbReference type="ARBA" id="ARBA00022989"/>
    </source>
</evidence>
<protein>
    <submittedName>
        <fullName evidence="9">Sterol desaturase family protein</fullName>
        <ecNumber evidence="9">1.-.-.-</ecNumber>
    </submittedName>
</protein>
<evidence type="ECO:0000256" key="6">
    <source>
        <dbReference type="ARBA" id="ARBA00023136"/>
    </source>
</evidence>
<evidence type="ECO:0000256" key="5">
    <source>
        <dbReference type="ARBA" id="ARBA00023098"/>
    </source>
</evidence>
<dbReference type="InterPro" id="IPR006694">
    <property type="entry name" value="Fatty_acid_hydroxylase"/>
</dbReference>
<keyword evidence="5" id="KW-0443">Lipid metabolism</keyword>
<feature type="transmembrane region" description="Helical" evidence="7">
    <location>
        <begin position="76"/>
        <end position="95"/>
    </location>
</feature>
<feature type="transmembrane region" description="Helical" evidence="7">
    <location>
        <begin position="6"/>
        <end position="24"/>
    </location>
</feature>
<feature type="domain" description="Fatty acid hydroxylase" evidence="8">
    <location>
        <begin position="81"/>
        <end position="214"/>
    </location>
</feature>
<feature type="transmembrane region" description="Helical" evidence="7">
    <location>
        <begin position="135"/>
        <end position="158"/>
    </location>
</feature>
<keyword evidence="3 7" id="KW-1133">Transmembrane helix</keyword>
<gene>
    <name evidence="9" type="ORF">QQ008_13865</name>
</gene>
<evidence type="ECO:0000256" key="2">
    <source>
        <dbReference type="ARBA" id="ARBA00022692"/>
    </source>
</evidence>
<evidence type="ECO:0000256" key="7">
    <source>
        <dbReference type="SAM" id="Phobius"/>
    </source>
</evidence>
<evidence type="ECO:0000313" key="9">
    <source>
        <dbReference type="EMBL" id="MDN5202468.1"/>
    </source>
</evidence>
<sequence length="283" mass="33143">MEIKILYASLAGFFVLGSFFEYYVTRKHKPGYYSLKDIFISIRLMFTGLLVDAIIKLLALYLLLKLVPYAFFDLDYSWPVWVLCFVVWDFLFYWMHYLEHNVRLFWAIHVNHHSSKYLNLSTSLRSGIFKGVYRYFFIAPIFLIGFPLPMFLIIYVLGKLWAFFSHSQFLGNWGIFEHIVVTPTHHGVHHSCNDDNLGKNFGETLIVWDKLFGTFKSTKGALTFGIHEHVNESKFSNVVLHELKEMREDVSNANTFKEKLLYIFGKPGWKPQAVHSKKTLIEG</sequence>
<dbReference type="Pfam" id="PF04116">
    <property type="entry name" value="FA_hydroxylase"/>
    <property type="match status" value="1"/>
</dbReference>
<dbReference type="PANTHER" id="PTHR21624:SF1">
    <property type="entry name" value="ALKYLGLYCEROL MONOOXYGENASE"/>
    <property type="match status" value="1"/>
</dbReference>
<reference evidence="9" key="1">
    <citation type="submission" date="2023-06" db="EMBL/GenBank/DDBJ databases">
        <title>Genomic of Parafulvivirga corallium.</title>
        <authorList>
            <person name="Wang G."/>
        </authorList>
    </citation>
    <scope>NUCLEOTIDE SEQUENCE</scope>
    <source>
        <strain evidence="9">BMA10</strain>
    </source>
</reference>
<keyword evidence="4 9" id="KW-0560">Oxidoreductase</keyword>
<dbReference type="GO" id="GO:0016491">
    <property type="term" value="F:oxidoreductase activity"/>
    <property type="evidence" value="ECO:0007669"/>
    <property type="project" value="UniProtKB-KW"/>
</dbReference>